<dbReference type="OrthoDB" id="6930947at2759"/>
<gene>
    <name evidence="2" type="ORF">DCHRY22_LOCUS14590</name>
</gene>
<feature type="compositionally biased region" description="Polar residues" evidence="1">
    <location>
        <begin position="57"/>
        <end position="80"/>
    </location>
</feature>
<sequence>MLGSSSHDFSDRNDLKIRIVVVISFINSVCTQDEYSNQDLIRLQQYAVNNGQGDPLMNYNTNTVQREPTNSANENYQITDDTNDGDNNRSDRGRSRKVYRIKNPFQQTNYFKSLQDSNYSQDSATGASNQYPAMQYSLPPEEFLQQMRENQYHQQQQLSTQASYTVTPQPSYQYSTIAAQLYENMQQSNQIAPAEPRTFTPVYQSNGNTYQYNQNAYNLNNQHSTALPPYLSTPSSQYVDTSANNYVSTLLPYVSSQQTLQKYVSSPRSHIPTGPFTTVASNVVNYNVNDQNKLMQIDHYDNSINGIHYPLQNHHQNDHPSSTMSPSSTLHPDSFNDTWQNAINALSKSEQAYVPVQYQSYTYNNNQQEIRQPVNFDTNNDIYRKGNMPSANNIYLHYAQPEQSLNGKERSRDNEQESSPSEVYSHGDYGWKLSERKTSFGSEVSTNPNNYFKYQIQSLQPETGAVTQVNFQMDSSKPYNYDHNIKPVSEKLEPDEFASAAAKVHENYKQQLEASKYSNSQYYNNGLTNSISYYNYNDHHKNKLYSDNINPFGYSQSESITISPLYHLNQKDTNDAKSKQPFDHDKALKNIVPIDVSNVIQNADSQNKGHSDLDTKNRYSIVSNNKDSAHSGPTSDLYYKDKNSQHSFNFKTTSDEITESDKLRQGEQSATLFGKPNSFEGFYSHTINTGKKHPVDEMTQLLNYANQISNSHQDNGQTPTGIQHGLHHRPQISSDYGSILKLNDLPYRLTQGFNSDPVRIHNSNYGNIPTPLPVRINQNVENHHIDVATEILNKLMGSKRNFGFLNTNRPEIDSQAGSFISTINGFNVANPFNVDLKLVADMLKGKPAIDDSQMLAFRGDYSKSLPMKLDITQLQQLLQLKNDNAMSFNTGGNTLSNSYFDIYTGGRVPYQGVKYSRSEEEPENIPIADSSNNHPIGAVIEESVSGQDAPSLPEAQEEKLSSNIEEDNSKAPLSSSNPIGRRPKHPDSEHTSGYTHKRKYSKLDADEPYPLLKPPPPRTSRHRFLPKDKISNRRRVNRPKIFRVFKSEPFFESGREDEDKPTTHYKYPFAQDKLDVIDGEEST</sequence>
<accession>A0A8J2R6S5</accession>
<evidence type="ECO:0000256" key="1">
    <source>
        <dbReference type="SAM" id="MobiDB-lite"/>
    </source>
</evidence>
<evidence type="ECO:0000313" key="2">
    <source>
        <dbReference type="EMBL" id="CAG9583137.1"/>
    </source>
</evidence>
<protein>
    <submittedName>
        <fullName evidence="2">(African queen) hypothetical protein</fullName>
    </submittedName>
</protein>
<comment type="caution">
    <text evidence="2">The sequence shown here is derived from an EMBL/GenBank/DDBJ whole genome shotgun (WGS) entry which is preliminary data.</text>
</comment>
<keyword evidence="3" id="KW-1185">Reference proteome</keyword>
<feature type="region of interest" description="Disordered" evidence="1">
    <location>
        <begin position="57"/>
        <end position="96"/>
    </location>
</feature>
<proteinExistence type="predicted"/>
<organism evidence="2 3">
    <name type="scientific">Danaus chrysippus</name>
    <name type="common">African queen</name>
    <dbReference type="NCBI Taxonomy" id="151541"/>
    <lineage>
        <taxon>Eukaryota</taxon>
        <taxon>Metazoa</taxon>
        <taxon>Ecdysozoa</taxon>
        <taxon>Arthropoda</taxon>
        <taxon>Hexapoda</taxon>
        <taxon>Insecta</taxon>
        <taxon>Pterygota</taxon>
        <taxon>Neoptera</taxon>
        <taxon>Endopterygota</taxon>
        <taxon>Lepidoptera</taxon>
        <taxon>Glossata</taxon>
        <taxon>Ditrysia</taxon>
        <taxon>Papilionoidea</taxon>
        <taxon>Nymphalidae</taxon>
        <taxon>Danainae</taxon>
        <taxon>Danaini</taxon>
        <taxon>Danaina</taxon>
        <taxon>Danaus</taxon>
        <taxon>Anosia</taxon>
    </lineage>
</organism>
<feature type="region of interest" description="Disordered" evidence="1">
    <location>
        <begin position="404"/>
        <end position="427"/>
    </location>
</feature>
<dbReference type="EMBL" id="CAKASE010000081">
    <property type="protein sequence ID" value="CAG9583137.1"/>
    <property type="molecule type" value="Genomic_DNA"/>
</dbReference>
<reference evidence="2" key="1">
    <citation type="submission" date="2021-09" db="EMBL/GenBank/DDBJ databases">
        <authorList>
            <person name="Martin H S."/>
        </authorList>
    </citation>
    <scope>NUCLEOTIDE SEQUENCE</scope>
</reference>
<feature type="region of interest" description="Disordered" evidence="1">
    <location>
        <begin position="915"/>
        <end position="934"/>
    </location>
</feature>
<dbReference type="AlphaFoldDB" id="A0A8J2R6S5"/>
<dbReference type="Proteomes" id="UP000789524">
    <property type="component" value="Unassembled WGS sequence"/>
</dbReference>
<evidence type="ECO:0000313" key="3">
    <source>
        <dbReference type="Proteomes" id="UP000789524"/>
    </source>
</evidence>
<name>A0A8J2R6S5_9NEOP</name>
<feature type="region of interest" description="Disordered" evidence="1">
    <location>
        <begin position="943"/>
        <end position="1032"/>
    </location>
</feature>